<evidence type="ECO:0000313" key="7">
    <source>
        <dbReference type="Proteomes" id="UP001196980"/>
    </source>
</evidence>
<dbReference type="PANTHER" id="PTHR30604">
    <property type="entry name" value="PROTEIN TRANSPORT PROTEIN HOFQ"/>
    <property type="match status" value="1"/>
</dbReference>
<feature type="compositionally biased region" description="Basic and acidic residues" evidence="4">
    <location>
        <begin position="499"/>
        <end position="513"/>
    </location>
</feature>
<feature type="compositionally biased region" description="Polar residues" evidence="4">
    <location>
        <begin position="489"/>
        <end position="498"/>
    </location>
</feature>
<sequence>MRFLGVLNKLIVVFISVVLLYGCASGRKEARPVNQGIEQETKKEIQQGAEQNIRQASGNVLKEVGIEGDKIKLTASSVFPYNVINTFDPLKKIVELKGVEAGDYKDRLIVGKEGIVDVTVKEEEMATVLEVRLSSPLDIYDVVAQDTLELVFKAGEPVAATDTAKSGATNGAIKEKVIVKPSNGVLKEARNITGVHFKKESATRSKVEISGDGPISADVFTLDGRIVADIPKVRLAKLQKQTPKMPLSAIRWVEHKDKVRIVLDVAEKVNYEVVMGGNVVDIVLTASGTNAADMPTTVQPVGKKPPVGKKKKGVSRGSKDAETTDDVMSDVQARIDRLKEEPKKPSAGKGHNEAGFPRKGLVTLDFSNAEIVPIMRLISDVSGYNIVVDPAVKGKITLKLKDVPWDKALELILDTHRLDKEVDGNILKIKPKDATAETAKCSSQPVVIKDLTITFSNMGGVGRSIKRENVESGSGNICLDLNINLDGNTGDSAGSDKTSMGEKSDRSKKDGKH</sequence>
<evidence type="ECO:0000256" key="2">
    <source>
        <dbReference type="ARBA" id="ARBA00023136"/>
    </source>
</evidence>
<evidence type="ECO:0000259" key="5">
    <source>
        <dbReference type="SMART" id="SM00965"/>
    </source>
</evidence>
<dbReference type="PROSITE" id="PS51257">
    <property type="entry name" value="PROKAR_LIPOPROTEIN"/>
    <property type="match status" value="1"/>
</dbReference>
<organism evidence="6 7">
    <name type="scientific">Candidatus Magnetobacterium casense</name>
    <dbReference type="NCBI Taxonomy" id="1455061"/>
    <lineage>
        <taxon>Bacteria</taxon>
        <taxon>Pseudomonadati</taxon>
        <taxon>Nitrospirota</taxon>
        <taxon>Thermodesulfovibrionia</taxon>
        <taxon>Thermodesulfovibrionales</taxon>
        <taxon>Candidatus Magnetobacteriaceae</taxon>
        <taxon>Candidatus Magnetobacterium</taxon>
    </lineage>
</organism>
<dbReference type="Pfam" id="PF07660">
    <property type="entry name" value="STN"/>
    <property type="match status" value="1"/>
</dbReference>
<dbReference type="InterPro" id="IPR011662">
    <property type="entry name" value="Secretin/TonB_short_N"/>
</dbReference>
<dbReference type="SMART" id="SM00965">
    <property type="entry name" value="STN"/>
    <property type="match status" value="1"/>
</dbReference>
<evidence type="ECO:0000256" key="1">
    <source>
        <dbReference type="ARBA" id="ARBA00022448"/>
    </source>
</evidence>
<keyword evidence="3" id="KW-0998">Cell outer membrane</keyword>
<dbReference type="InterPro" id="IPR021731">
    <property type="entry name" value="AMIN_dom"/>
</dbReference>
<dbReference type="EMBL" id="JABXWD010000032">
    <property type="protein sequence ID" value="MBV6340565.1"/>
    <property type="molecule type" value="Genomic_DNA"/>
</dbReference>
<accession>A0ABS6RVA5</accession>
<name>A0ABS6RVA5_9BACT</name>
<dbReference type="Proteomes" id="UP001196980">
    <property type="component" value="Unassembled WGS sequence"/>
</dbReference>
<evidence type="ECO:0000313" key="6">
    <source>
        <dbReference type="EMBL" id="MBV6340565.1"/>
    </source>
</evidence>
<proteinExistence type="predicted"/>
<dbReference type="Pfam" id="PF11741">
    <property type="entry name" value="AMIN"/>
    <property type="match status" value="1"/>
</dbReference>
<reference evidence="6 7" key="1">
    <citation type="journal article" date="2020" name="J Geophys Res Biogeosci">
        <title>Magnetotaxis as an Adaptation to Enable Bacterial Shuttling of Microbial Sulfur and Sulfur Cycling Across Aquatic Oxic#Anoxic Interfaces.</title>
        <authorList>
            <person name="Li J."/>
            <person name="Liu P."/>
            <person name="Wang J."/>
            <person name="Roberts A.P."/>
            <person name="Pan Y."/>
        </authorList>
    </citation>
    <scope>NUCLEOTIDE SEQUENCE [LARGE SCALE GENOMIC DNA]</scope>
    <source>
        <strain evidence="6 7">MYR-1_YQ</strain>
    </source>
</reference>
<keyword evidence="7" id="KW-1185">Reference proteome</keyword>
<protein>
    <submittedName>
        <fullName evidence="6">AMIN domain-containing protein</fullName>
    </submittedName>
</protein>
<comment type="caution">
    <text evidence="6">The sequence shown here is derived from an EMBL/GenBank/DDBJ whole genome shotgun (WGS) entry which is preliminary data.</text>
</comment>
<dbReference type="PANTHER" id="PTHR30604:SF1">
    <property type="entry name" value="DNA UTILIZATION PROTEIN HOFQ"/>
    <property type="match status" value="1"/>
</dbReference>
<evidence type="ECO:0000256" key="4">
    <source>
        <dbReference type="SAM" id="MobiDB-lite"/>
    </source>
</evidence>
<feature type="region of interest" description="Disordered" evidence="4">
    <location>
        <begin position="489"/>
        <end position="513"/>
    </location>
</feature>
<evidence type="ECO:0000256" key="3">
    <source>
        <dbReference type="ARBA" id="ARBA00023237"/>
    </source>
</evidence>
<dbReference type="RefSeq" id="WP_218251186.1">
    <property type="nucleotide sequence ID" value="NZ_JABXWD010000032.1"/>
</dbReference>
<keyword evidence="1" id="KW-0813">Transport</keyword>
<dbReference type="InterPro" id="IPR051808">
    <property type="entry name" value="Type_IV_pilus_biogenesis"/>
</dbReference>
<feature type="domain" description="Secretin/TonB short N-terminal" evidence="5">
    <location>
        <begin position="384"/>
        <end position="432"/>
    </location>
</feature>
<feature type="region of interest" description="Disordered" evidence="4">
    <location>
        <begin position="295"/>
        <end position="325"/>
    </location>
</feature>
<keyword evidence="2" id="KW-0472">Membrane</keyword>
<gene>
    <name evidence="6" type="ORF">HWQ67_03095</name>
</gene>